<evidence type="ECO:0000313" key="2">
    <source>
        <dbReference type="EMBL" id="KQJ96550.1"/>
    </source>
</evidence>
<evidence type="ECO:0000313" key="3">
    <source>
        <dbReference type="EnsemblPlants" id="KQJ96550"/>
    </source>
</evidence>
<name>A0A0Q3FB89_BRADI</name>
<evidence type="ECO:0000256" key="1">
    <source>
        <dbReference type="SAM" id="MobiDB-lite"/>
    </source>
</evidence>
<sequence length="101" mass="10928">MATPPAHHKAGPSPALILEEALVLRILQALQQHFSRRVAGLWARTGQAWARWSSPPLFLIRQLQSPDSLPPPASVSSPPQLVKSPVPPAPVTSLDLVFLFA</sequence>
<dbReference type="EMBL" id="CM000882">
    <property type="protein sequence ID" value="KQJ96550.1"/>
    <property type="molecule type" value="Genomic_DNA"/>
</dbReference>
<protein>
    <submittedName>
        <fullName evidence="2 3">Uncharacterized protein</fullName>
    </submittedName>
</protein>
<keyword evidence="4" id="KW-1185">Reference proteome</keyword>
<reference evidence="3" key="3">
    <citation type="submission" date="2018-08" db="UniProtKB">
        <authorList>
            <consortium name="EnsemblPlants"/>
        </authorList>
    </citation>
    <scope>IDENTIFICATION</scope>
    <source>
        <strain evidence="3">cv. Bd21</strain>
    </source>
</reference>
<dbReference type="InParanoid" id="A0A0Q3FB89"/>
<feature type="region of interest" description="Disordered" evidence="1">
    <location>
        <begin position="66"/>
        <end position="86"/>
    </location>
</feature>
<evidence type="ECO:0000313" key="4">
    <source>
        <dbReference type="Proteomes" id="UP000008810"/>
    </source>
</evidence>
<accession>A0A0Q3FB89</accession>
<proteinExistence type="predicted"/>
<organism evidence="2">
    <name type="scientific">Brachypodium distachyon</name>
    <name type="common">Purple false brome</name>
    <name type="synonym">Trachynia distachya</name>
    <dbReference type="NCBI Taxonomy" id="15368"/>
    <lineage>
        <taxon>Eukaryota</taxon>
        <taxon>Viridiplantae</taxon>
        <taxon>Streptophyta</taxon>
        <taxon>Embryophyta</taxon>
        <taxon>Tracheophyta</taxon>
        <taxon>Spermatophyta</taxon>
        <taxon>Magnoliopsida</taxon>
        <taxon>Liliopsida</taxon>
        <taxon>Poales</taxon>
        <taxon>Poaceae</taxon>
        <taxon>BOP clade</taxon>
        <taxon>Pooideae</taxon>
        <taxon>Stipodae</taxon>
        <taxon>Brachypodieae</taxon>
        <taxon>Brachypodium</taxon>
    </lineage>
</organism>
<gene>
    <name evidence="2" type="ORF">BRADI_3g24696v3</name>
</gene>
<dbReference type="AlphaFoldDB" id="A0A0Q3FB89"/>
<reference evidence="2" key="2">
    <citation type="submission" date="2017-06" db="EMBL/GenBank/DDBJ databases">
        <title>WGS assembly of Brachypodium distachyon.</title>
        <authorList>
            <consortium name="The International Brachypodium Initiative"/>
            <person name="Lucas S."/>
            <person name="Harmon-Smith M."/>
            <person name="Lail K."/>
            <person name="Tice H."/>
            <person name="Grimwood J."/>
            <person name="Bruce D."/>
            <person name="Barry K."/>
            <person name="Shu S."/>
            <person name="Lindquist E."/>
            <person name="Wang M."/>
            <person name="Pitluck S."/>
            <person name="Vogel J.P."/>
            <person name="Garvin D.F."/>
            <person name="Mockler T.C."/>
            <person name="Schmutz J."/>
            <person name="Rokhsar D."/>
            <person name="Bevan M.W."/>
        </authorList>
    </citation>
    <scope>NUCLEOTIDE SEQUENCE</scope>
    <source>
        <strain evidence="2">Bd21</strain>
    </source>
</reference>
<dbReference type="EnsemblPlants" id="KQJ96550">
    <property type="protein sequence ID" value="KQJ96550"/>
    <property type="gene ID" value="BRADI_3g24696v3"/>
</dbReference>
<reference evidence="2 3" key="1">
    <citation type="journal article" date="2010" name="Nature">
        <title>Genome sequencing and analysis of the model grass Brachypodium distachyon.</title>
        <authorList>
            <consortium name="International Brachypodium Initiative"/>
        </authorList>
    </citation>
    <scope>NUCLEOTIDE SEQUENCE [LARGE SCALE GENOMIC DNA]</scope>
    <source>
        <strain evidence="2 3">Bd21</strain>
    </source>
</reference>
<dbReference type="Gramene" id="KQJ96550">
    <property type="protein sequence ID" value="KQJ96550"/>
    <property type="gene ID" value="BRADI_3g24696v3"/>
</dbReference>
<dbReference type="Proteomes" id="UP000008810">
    <property type="component" value="Chromosome 3"/>
</dbReference>